<keyword evidence="9" id="KW-0472">Membrane</keyword>
<comment type="caution">
    <text evidence="11">The sequence shown here is derived from an EMBL/GenBank/DDBJ whole genome shotgun (WGS) entry which is preliminary data.</text>
</comment>
<name>A0ABD1Y903_9MARC</name>
<feature type="region of interest" description="Disordered" evidence="8">
    <location>
        <begin position="1"/>
        <end position="32"/>
    </location>
</feature>
<feature type="domain" description="DDE Tnp4" evidence="10">
    <location>
        <begin position="285"/>
        <end position="457"/>
    </location>
</feature>
<evidence type="ECO:0000313" key="12">
    <source>
        <dbReference type="Proteomes" id="UP001605036"/>
    </source>
</evidence>
<feature type="compositionally biased region" description="Polar residues" evidence="8">
    <location>
        <begin position="12"/>
        <end position="24"/>
    </location>
</feature>
<evidence type="ECO:0000256" key="4">
    <source>
        <dbReference type="ARBA" id="ARBA00022722"/>
    </source>
</evidence>
<feature type="transmembrane region" description="Helical" evidence="9">
    <location>
        <begin position="66"/>
        <end position="88"/>
    </location>
</feature>
<keyword evidence="5" id="KW-0479">Metal-binding</keyword>
<keyword evidence="9" id="KW-0812">Transmembrane</keyword>
<dbReference type="AlphaFoldDB" id="A0ABD1Y903"/>
<reference evidence="11 12" key="1">
    <citation type="submission" date="2024-09" db="EMBL/GenBank/DDBJ databases">
        <title>Chromosome-scale assembly of Riccia fluitans.</title>
        <authorList>
            <person name="Paukszto L."/>
            <person name="Sawicki J."/>
            <person name="Karawczyk K."/>
            <person name="Piernik-Szablinska J."/>
            <person name="Szczecinska M."/>
            <person name="Mazdziarz M."/>
        </authorList>
    </citation>
    <scope>NUCLEOTIDE SEQUENCE [LARGE SCALE GENOMIC DNA]</scope>
    <source>
        <strain evidence="11">Rf_01</strain>
        <tissue evidence="11">Aerial parts of the thallus</tissue>
    </source>
</reference>
<dbReference type="InterPro" id="IPR027806">
    <property type="entry name" value="HARBI1_dom"/>
</dbReference>
<dbReference type="PANTHER" id="PTHR22930:SF85">
    <property type="entry name" value="GH03217P-RELATED"/>
    <property type="match status" value="1"/>
</dbReference>
<gene>
    <name evidence="11" type="ORF">R1flu_003119</name>
</gene>
<protein>
    <recommendedName>
        <fullName evidence="10">DDE Tnp4 domain-containing protein</fullName>
    </recommendedName>
</protein>
<keyword evidence="7" id="KW-0539">Nucleus</keyword>
<evidence type="ECO:0000256" key="1">
    <source>
        <dbReference type="ARBA" id="ARBA00001968"/>
    </source>
</evidence>
<dbReference type="GO" id="GO:0004518">
    <property type="term" value="F:nuclease activity"/>
    <property type="evidence" value="ECO:0007669"/>
    <property type="project" value="UniProtKB-KW"/>
</dbReference>
<dbReference type="EMBL" id="JBHFFA010000006">
    <property type="protein sequence ID" value="KAL2622914.1"/>
    <property type="molecule type" value="Genomic_DNA"/>
</dbReference>
<organism evidence="11 12">
    <name type="scientific">Riccia fluitans</name>
    <dbReference type="NCBI Taxonomy" id="41844"/>
    <lineage>
        <taxon>Eukaryota</taxon>
        <taxon>Viridiplantae</taxon>
        <taxon>Streptophyta</taxon>
        <taxon>Embryophyta</taxon>
        <taxon>Marchantiophyta</taxon>
        <taxon>Marchantiopsida</taxon>
        <taxon>Marchantiidae</taxon>
        <taxon>Marchantiales</taxon>
        <taxon>Ricciaceae</taxon>
        <taxon>Riccia</taxon>
    </lineage>
</organism>
<dbReference type="GO" id="GO:0016787">
    <property type="term" value="F:hydrolase activity"/>
    <property type="evidence" value="ECO:0007669"/>
    <property type="project" value="UniProtKB-KW"/>
</dbReference>
<keyword evidence="9" id="KW-1133">Transmembrane helix</keyword>
<evidence type="ECO:0000256" key="2">
    <source>
        <dbReference type="ARBA" id="ARBA00004123"/>
    </source>
</evidence>
<evidence type="ECO:0000256" key="8">
    <source>
        <dbReference type="SAM" id="MobiDB-lite"/>
    </source>
</evidence>
<sequence length="510" mass="57436">MPSGRRARIRNQGENTSAATVNISKQKDGTGSAREIVRRSVLIFEPRIEPRDMRRKRRSRERMKKVSLQGASLTGACTASTVALNVAMQQFAGGQGIGNMGNESEEDDYSPSLLIANTNAQILALVWAEEMLESTTPQKWYIKPRSTHWWDHFFSQRENEHPEKWKSLFRISRSTFEYICNLVRGNLETFKNPSNFSQIKGREISVEKQVGIAMRRISSGDPVSTVGELFGVGNATVSKVTWRFIKAIVESARHHLRWPDGEDMERVKASFEALTGFPNCCGVIGSTHISLLFPPDESSMQWMDRMGNVSMVSQGIVDASMRFIDVCIGWPGANDDAEVLRNSTFYRLSEAGERLDGPGELIAGMNRAEYILGGSGYPLLPWLFTPYPQEFVNGSNEFFTRTPLQSAYNVRLEAATVVVDNAFSYLKGMWGMLGKPNRNSNSSKLSSLIFACCLLHNIVIDRGEAIDNELMLSRHHDEGYAPLFVEQYEDSDGWQYRDMLAEWLASHNRL</sequence>
<evidence type="ECO:0000256" key="5">
    <source>
        <dbReference type="ARBA" id="ARBA00022723"/>
    </source>
</evidence>
<evidence type="ECO:0000313" key="11">
    <source>
        <dbReference type="EMBL" id="KAL2622914.1"/>
    </source>
</evidence>
<dbReference type="GO" id="GO:0005634">
    <property type="term" value="C:nucleus"/>
    <property type="evidence" value="ECO:0007669"/>
    <property type="project" value="UniProtKB-SubCell"/>
</dbReference>
<dbReference type="GO" id="GO:0046872">
    <property type="term" value="F:metal ion binding"/>
    <property type="evidence" value="ECO:0007669"/>
    <property type="project" value="UniProtKB-KW"/>
</dbReference>
<comment type="subcellular location">
    <subcellularLocation>
        <location evidence="2">Nucleus</location>
    </subcellularLocation>
</comment>
<dbReference type="Pfam" id="PF13359">
    <property type="entry name" value="DDE_Tnp_4"/>
    <property type="match status" value="1"/>
</dbReference>
<comment type="similarity">
    <text evidence="3">Belongs to the HARBI1 family.</text>
</comment>
<evidence type="ECO:0000256" key="9">
    <source>
        <dbReference type="SAM" id="Phobius"/>
    </source>
</evidence>
<evidence type="ECO:0000256" key="3">
    <source>
        <dbReference type="ARBA" id="ARBA00006958"/>
    </source>
</evidence>
<keyword evidence="6" id="KW-0378">Hydrolase</keyword>
<evidence type="ECO:0000256" key="6">
    <source>
        <dbReference type="ARBA" id="ARBA00022801"/>
    </source>
</evidence>
<dbReference type="Proteomes" id="UP001605036">
    <property type="component" value="Unassembled WGS sequence"/>
</dbReference>
<keyword evidence="12" id="KW-1185">Reference proteome</keyword>
<keyword evidence="4" id="KW-0540">Nuclease</keyword>
<dbReference type="PANTHER" id="PTHR22930">
    <property type="match status" value="1"/>
</dbReference>
<proteinExistence type="inferred from homology"/>
<accession>A0ABD1Y903</accession>
<evidence type="ECO:0000256" key="7">
    <source>
        <dbReference type="ARBA" id="ARBA00023242"/>
    </source>
</evidence>
<comment type="cofactor">
    <cofactor evidence="1">
        <name>a divalent metal cation</name>
        <dbReference type="ChEBI" id="CHEBI:60240"/>
    </cofactor>
</comment>
<evidence type="ECO:0000259" key="10">
    <source>
        <dbReference type="Pfam" id="PF13359"/>
    </source>
</evidence>
<dbReference type="InterPro" id="IPR045249">
    <property type="entry name" value="HARBI1-like"/>
</dbReference>